<evidence type="ECO:0000256" key="6">
    <source>
        <dbReference type="ARBA" id="ARBA00022605"/>
    </source>
</evidence>
<evidence type="ECO:0000259" key="13">
    <source>
        <dbReference type="Pfam" id="PF00291"/>
    </source>
</evidence>
<comment type="catalytic activity">
    <reaction evidence="10">
        <text>O-phospho-L-homoserine + H2O = L-threonine + phosphate</text>
        <dbReference type="Rhea" id="RHEA:10840"/>
        <dbReference type="ChEBI" id="CHEBI:15377"/>
        <dbReference type="ChEBI" id="CHEBI:43474"/>
        <dbReference type="ChEBI" id="CHEBI:57590"/>
        <dbReference type="ChEBI" id="CHEBI:57926"/>
        <dbReference type="EC" id="4.2.3.1"/>
    </reaction>
</comment>
<feature type="modified residue" description="N6-(pyridoxal phosphate)lysine" evidence="12">
    <location>
        <position position="107"/>
    </location>
</feature>
<evidence type="ECO:0000313" key="15">
    <source>
        <dbReference type="EMBL" id="PSN08804.1"/>
    </source>
</evidence>
<dbReference type="InterPro" id="IPR037158">
    <property type="entry name" value="Thr_synth_N_sf"/>
</dbReference>
<feature type="domain" description="Threonine synthase N-terminal" evidence="14">
    <location>
        <begin position="7"/>
        <end position="80"/>
    </location>
</feature>
<dbReference type="EC" id="4.2.3.1" evidence="4 11"/>
<dbReference type="InterPro" id="IPR001926">
    <property type="entry name" value="TrpB-like_PALP"/>
</dbReference>
<gene>
    <name evidence="15" type="ORF">C7G83_05465</name>
</gene>
<reference evidence="15 16" key="1">
    <citation type="submission" date="2018-03" db="EMBL/GenBank/DDBJ databases">
        <title>Draft genome sequence of the first documented clinical Siccibacter turicensis isolate in Austria.</title>
        <authorList>
            <person name="Lepuschitz S."/>
            <person name="Pekard-Amenitsch S."/>
            <person name="Haunold R."/>
            <person name="Schill S."/>
            <person name="Mach R."/>
            <person name="Allerberger F."/>
            <person name="Ruppitsch W."/>
            <person name="Forsythe S.J."/>
        </authorList>
    </citation>
    <scope>NUCLEOTIDE SEQUENCE [LARGE SCALE GENOMIC DNA]</scope>
    <source>
        <strain evidence="15 16">6100069499-17</strain>
    </source>
</reference>
<dbReference type="FunFam" id="3.40.50.1100:FF:000026">
    <property type="entry name" value="Threonine synthase"/>
    <property type="match status" value="1"/>
</dbReference>
<evidence type="ECO:0000256" key="8">
    <source>
        <dbReference type="ARBA" id="ARBA00022898"/>
    </source>
</evidence>
<dbReference type="STRING" id="1388748.GCA_000463155_03254"/>
<name>A0A2P8VML4_9ENTR</name>
<keyword evidence="8 12" id="KW-0663">Pyridoxal phosphate</keyword>
<dbReference type="NCBIfam" id="TIGR00260">
    <property type="entry name" value="thrC"/>
    <property type="match status" value="1"/>
</dbReference>
<dbReference type="AlphaFoldDB" id="A0A2P8VML4"/>
<dbReference type="InterPro" id="IPR036052">
    <property type="entry name" value="TrpB-like_PALP_sf"/>
</dbReference>
<evidence type="ECO:0000256" key="12">
    <source>
        <dbReference type="PIRSR" id="PIRSR604450-51"/>
    </source>
</evidence>
<dbReference type="Pfam" id="PF00291">
    <property type="entry name" value="PALP"/>
    <property type="match status" value="1"/>
</dbReference>
<evidence type="ECO:0000256" key="10">
    <source>
        <dbReference type="ARBA" id="ARBA00049144"/>
    </source>
</evidence>
<evidence type="ECO:0000256" key="4">
    <source>
        <dbReference type="ARBA" id="ARBA00013028"/>
    </source>
</evidence>
<evidence type="ECO:0000256" key="1">
    <source>
        <dbReference type="ARBA" id="ARBA00001933"/>
    </source>
</evidence>
<sequence>MKLYNLKDHNEQVSFAQAVTQGLGSNQGLFFPHDLPEFSLTEVDEMLQMDFVSRSSKILSAFIGDEIPAEILETRIRNAFTFPAPVKEVQSDIGCLELFHGPTLAFKDFGGRFMAQMLTHISGDKPVTILTATSGDTGAAVAHAFYGLKNVRVVILYPRGKISPLQEKLFCTLGGNIETVAIDGDFDECQALVKQAFDDEELKTTLGLNSANSINISRLLAQICYYFEAVAQLPQDARNQLVISVPSGNFGDLTAGLLAKSLGLPVKRFIAATNANDTVPRYLQNGKWEPNGTRATLSNAMDVSQPNNWPRVEEIFRRKIWRLNELGFAAVDDETTKSAMRELREVGYVSEPHAAIAWRALRDQLRPGEYGLFLGTAHPAKFKESVDEILGESLPLPEALAERADLPLLSQFLPADYAALRQLMMKPRA</sequence>
<keyword evidence="6" id="KW-0028">Amino-acid biosynthesis</keyword>
<evidence type="ECO:0000256" key="11">
    <source>
        <dbReference type="NCBIfam" id="TIGR00260"/>
    </source>
</evidence>
<dbReference type="UniPathway" id="UPA00050">
    <property type="reaction ID" value="UER00065"/>
</dbReference>
<dbReference type="PANTHER" id="PTHR42690">
    <property type="entry name" value="THREONINE SYNTHASE FAMILY MEMBER"/>
    <property type="match status" value="1"/>
</dbReference>
<proteinExistence type="inferred from homology"/>
<dbReference type="OrthoDB" id="9763107at2"/>
<protein>
    <recommendedName>
        <fullName evidence="5 11">Threonine synthase</fullName>
        <ecNumber evidence="4 11">4.2.3.1</ecNumber>
    </recommendedName>
</protein>
<dbReference type="InterPro" id="IPR000634">
    <property type="entry name" value="Ser/Thr_deHydtase_PyrdxlP-BS"/>
</dbReference>
<keyword evidence="9" id="KW-0456">Lyase</keyword>
<comment type="similarity">
    <text evidence="3">Belongs to the threonine synthase family.</text>
</comment>
<evidence type="ECO:0000313" key="16">
    <source>
        <dbReference type="Proteomes" id="UP000240212"/>
    </source>
</evidence>
<evidence type="ECO:0000259" key="14">
    <source>
        <dbReference type="Pfam" id="PF14821"/>
    </source>
</evidence>
<dbReference type="GO" id="GO:0009088">
    <property type="term" value="P:threonine biosynthetic process"/>
    <property type="evidence" value="ECO:0007669"/>
    <property type="project" value="UniProtKB-UniRule"/>
</dbReference>
<dbReference type="PANTHER" id="PTHR42690:SF1">
    <property type="entry name" value="THREONINE SYNTHASE-LIKE 2"/>
    <property type="match status" value="1"/>
</dbReference>
<keyword evidence="7" id="KW-0791">Threonine biosynthesis</keyword>
<dbReference type="Gene3D" id="3.40.50.1100">
    <property type="match status" value="2"/>
</dbReference>
<dbReference type="GO" id="GO:0004795">
    <property type="term" value="F:threonine synthase activity"/>
    <property type="evidence" value="ECO:0007669"/>
    <property type="project" value="UniProtKB-UniRule"/>
</dbReference>
<comment type="cofactor">
    <cofactor evidence="1 12">
        <name>pyridoxal 5'-phosphate</name>
        <dbReference type="ChEBI" id="CHEBI:597326"/>
    </cofactor>
</comment>
<evidence type="ECO:0000256" key="3">
    <source>
        <dbReference type="ARBA" id="ARBA00005517"/>
    </source>
</evidence>
<dbReference type="Gene3D" id="3.90.1380.10">
    <property type="entry name" value="Threonine synthase, N-terminal domain"/>
    <property type="match status" value="1"/>
</dbReference>
<comment type="pathway">
    <text evidence="2">Amino-acid biosynthesis; L-threonine biosynthesis; L-threonine from L-aspartate: step 5/5.</text>
</comment>
<keyword evidence="16" id="KW-1185">Reference proteome</keyword>
<dbReference type="SUPFAM" id="SSF53686">
    <property type="entry name" value="Tryptophan synthase beta subunit-like PLP-dependent enzymes"/>
    <property type="match status" value="1"/>
</dbReference>
<evidence type="ECO:0000256" key="2">
    <source>
        <dbReference type="ARBA" id="ARBA00004979"/>
    </source>
</evidence>
<feature type="domain" description="Tryptophan synthase beta chain-like PALP" evidence="13">
    <location>
        <begin position="96"/>
        <end position="368"/>
    </location>
</feature>
<dbReference type="RefSeq" id="WP_106876516.1">
    <property type="nucleotide sequence ID" value="NZ_JBOIPK010000004.1"/>
</dbReference>
<dbReference type="Pfam" id="PF14821">
    <property type="entry name" value="Thr_synth_N"/>
    <property type="match status" value="1"/>
</dbReference>
<comment type="caution">
    <text evidence="15">The sequence shown here is derived from an EMBL/GenBank/DDBJ whole genome shotgun (WGS) entry which is preliminary data.</text>
</comment>
<dbReference type="InterPro" id="IPR051166">
    <property type="entry name" value="Threonine_Synthase"/>
</dbReference>
<organism evidence="15 16">
    <name type="scientific">Siccibacter turicensis</name>
    <dbReference type="NCBI Taxonomy" id="357233"/>
    <lineage>
        <taxon>Bacteria</taxon>
        <taxon>Pseudomonadati</taxon>
        <taxon>Pseudomonadota</taxon>
        <taxon>Gammaproteobacteria</taxon>
        <taxon>Enterobacterales</taxon>
        <taxon>Enterobacteriaceae</taxon>
        <taxon>Siccibacter</taxon>
    </lineage>
</organism>
<dbReference type="InterPro" id="IPR029144">
    <property type="entry name" value="Thr_synth_N"/>
</dbReference>
<accession>A0A2P8VML4</accession>
<evidence type="ECO:0000256" key="5">
    <source>
        <dbReference type="ARBA" id="ARBA00018679"/>
    </source>
</evidence>
<dbReference type="InterPro" id="IPR004450">
    <property type="entry name" value="Thr_synthase-like"/>
</dbReference>
<dbReference type="EMBL" id="PYEP01000002">
    <property type="protein sequence ID" value="PSN08804.1"/>
    <property type="molecule type" value="Genomic_DNA"/>
</dbReference>
<evidence type="ECO:0000256" key="7">
    <source>
        <dbReference type="ARBA" id="ARBA00022697"/>
    </source>
</evidence>
<evidence type="ECO:0000256" key="9">
    <source>
        <dbReference type="ARBA" id="ARBA00023239"/>
    </source>
</evidence>
<dbReference type="Proteomes" id="UP000240212">
    <property type="component" value="Unassembled WGS sequence"/>
</dbReference>
<dbReference type="PROSITE" id="PS00165">
    <property type="entry name" value="DEHYDRATASE_SER_THR"/>
    <property type="match status" value="1"/>
</dbReference>
<dbReference type="GO" id="GO:0030170">
    <property type="term" value="F:pyridoxal phosphate binding"/>
    <property type="evidence" value="ECO:0007669"/>
    <property type="project" value="InterPro"/>
</dbReference>
<dbReference type="FunFam" id="3.90.1380.10:FF:000001">
    <property type="entry name" value="Threonine synthase"/>
    <property type="match status" value="1"/>
</dbReference>